<reference evidence="1" key="1">
    <citation type="journal article" date="2020" name="Nature">
        <title>Giant virus diversity and host interactions through global metagenomics.</title>
        <authorList>
            <person name="Schulz F."/>
            <person name="Roux S."/>
            <person name="Paez-Espino D."/>
            <person name="Jungbluth S."/>
            <person name="Walsh D.A."/>
            <person name="Denef V.J."/>
            <person name="McMahon K.D."/>
            <person name="Konstantinidis K.T."/>
            <person name="Eloe-Fadrosh E.A."/>
            <person name="Kyrpides N.C."/>
            <person name="Woyke T."/>
        </authorList>
    </citation>
    <scope>NUCLEOTIDE SEQUENCE</scope>
    <source>
        <strain evidence="1">GVMAG-M-3300027759-16</strain>
    </source>
</reference>
<evidence type="ECO:0000313" key="1">
    <source>
        <dbReference type="EMBL" id="QHU26421.1"/>
    </source>
</evidence>
<dbReference type="EMBL" id="MN740440">
    <property type="protein sequence ID" value="QHU26421.1"/>
    <property type="molecule type" value="Genomic_DNA"/>
</dbReference>
<organism evidence="1">
    <name type="scientific">viral metagenome</name>
    <dbReference type="NCBI Taxonomy" id="1070528"/>
    <lineage>
        <taxon>unclassified sequences</taxon>
        <taxon>metagenomes</taxon>
        <taxon>organismal metagenomes</taxon>
    </lineage>
</organism>
<dbReference type="AlphaFoldDB" id="A0A6C0L9P8"/>
<protein>
    <submittedName>
        <fullName evidence="1">Uncharacterized protein</fullName>
    </submittedName>
</protein>
<sequence length="198" mass="22724">MNGLETEYHPEFQPLIDALGEENVLDSIAHDMLGREGMQVITPDGEMSALDRRRASQVPSDFSGVVYKSGHWIGYEVEEGEHRRKYNSYTENLQLPGTSNFCQSFATFLWARRGDFSFQNSELNITFVPGEYARNVQKMATLLLAWIHRMSADASTRKWLRDNFKSDEYPSSVEQLVSTLQRLASDFEYATEFSRGEE</sequence>
<accession>A0A6C0L9P8</accession>
<proteinExistence type="predicted"/>
<name>A0A6C0L9P8_9ZZZZ</name>